<evidence type="ECO:0000256" key="8">
    <source>
        <dbReference type="ARBA" id="ARBA00022723"/>
    </source>
</evidence>
<feature type="binding site" evidence="14">
    <location>
        <position position="196"/>
    </location>
    <ligand>
        <name>substrate</name>
    </ligand>
</feature>
<dbReference type="HAMAP" id="MF_02227">
    <property type="entry name" value="RPE"/>
    <property type="match status" value="1"/>
</dbReference>
<evidence type="ECO:0000256" key="3">
    <source>
        <dbReference type="ARBA" id="ARBA00001941"/>
    </source>
</evidence>
<comment type="cofactor">
    <cofactor evidence="5">
        <name>Fe(2+)</name>
        <dbReference type="ChEBI" id="CHEBI:29033"/>
    </cofactor>
</comment>
<dbReference type="CDD" id="cd00429">
    <property type="entry name" value="RPE"/>
    <property type="match status" value="1"/>
</dbReference>
<evidence type="ECO:0000313" key="16">
    <source>
        <dbReference type="EMBL" id="GES37493.1"/>
    </source>
</evidence>
<dbReference type="InterPro" id="IPR026019">
    <property type="entry name" value="Ribul_P_3_epim"/>
</dbReference>
<feature type="compositionally biased region" description="Basic and acidic residues" evidence="15">
    <location>
        <begin position="1"/>
        <end position="19"/>
    </location>
</feature>
<evidence type="ECO:0000256" key="6">
    <source>
        <dbReference type="ARBA" id="ARBA00009541"/>
    </source>
</evidence>
<evidence type="ECO:0000256" key="14">
    <source>
        <dbReference type="PIRSR" id="PIRSR001461-3"/>
    </source>
</evidence>
<evidence type="ECO:0000256" key="11">
    <source>
        <dbReference type="PIRNR" id="PIRNR001461"/>
    </source>
</evidence>
<dbReference type="Pfam" id="PF00834">
    <property type="entry name" value="Ribul_P_3_epim"/>
    <property type="match status" value="1"/>
</dbReference>
<keyword evidence="18" id="KW-1185">Reference proteome</keyword>
<keyword evidence="10 11" id="KW-0119">Carbohydrate metabolism</keyword>
<dbReference type="PANTHER" id="PTHR11749">
    <property type="entry name" value="RIBULOSE-5-PHOSPHATE-3-EPIMERASE"/>
    <property type="match status" value="1"/>
</dbReference>
<sequence length="243" mass="25897">MDPDVRAGHRADRRPRREPMIAPSLASGDLARLADEARAVAGGSDRGADWLHVDVMDGHFVPNITFGVPVVRSLARHTPLPLDCHLMIEDPDRWAVDYAEAGAHNVSVHVEAVRDPVALAGRLRDAGARAGLALAPQIPLEPHIGTLSHFDTLLVMSVPPGFNGQRFIPEMLDKVRAARRLVDAGELDVLIEVDGGVNLDTIGAAAAAGADCFVAGTAVYGTDDPARAVRLLREKARAAYGRP</sequence>
<keyword evidence="9 10" id="KW-0413">Isomerase</keyword>
<feature type="binding site" evidence="10 13">
    <location>
        <position position="194"/>
    </location>
    <ligand>
        <name>a divalent metal cation</name>
        <dbReference type="ChEBI" id="CHEBI:60240"/>
    </ligand>
</feature>
<comment type="catalytic activity">
    <reaction evidence="1 10 11">
        <text>D-ribulose 5-phosphate = D-xylulose 5-phosphate</text>
        <dbReference type="Rhea" id="RHEA:13677"/>
        <dbReference type="ChEBI" id="CHEBI:57737"/>
        <dbReference type="ChEBI" id="CHEBI:58121"/>
        <dbReference type="EC" id="5.1.3.1"/>
    </reaction>
</comment>
<dbReference type="NCBIfam" id="NF004076">
    <property type="entry name" value="PRK05581.1-4"/>
    <property type="match status" value="1"/>
</dbReference>
<dbReference type="GO" id="GO:0019323">
    <property type="term" value="P:pentose catabolic process"/>
    <property type="evidence" value="ECO:0007669"/>
    <property type="project" value="UniProtKB-UniRule"/>
</dbReference>
<organism evidence="17 19">
    <name type="scientific">Rhodococcus aetherivorans</name>
    <dbReference type="NCBI Taxonomy" id="191292"/>
    <lineage>
        <taxon>Bacteria</taxon>
        <taxon>Bacillati</taxon>
        <taxon>Actinomycetota</taxon>
        <taxon>Actinomycetes</taxon>
        <taxon>Mycobacteriales</taxon>
        <taxon>Nocardiaceae</taxon>
        <taxon>Rhodococcus</taxon>
    </lineage>
</organism>
<feature type="binding site" evidence="14">
    <location>
        <begin position="216"/>
        <end position="217"/>
    </location>
    <ligand>
        <name>substrate</name>
    </ligand>
</feature>
<dbReference type="EMBL" id="CP106982">
    <property type="protein sequence ID" value="UYF93174.1"/>
    <property type="molecule type" value="Genomic_DNA"/>
</dbReference>
<dbReference type="SUPFAM" id="SSF51366">
    <property type="entry name" value="Ribulose-phoshate binding barrel"/>
    <property type="match status" value="1"/>
</dbReference>
<protein>
    <recommendedName>
        <fullName evidence="7 10">Ribulose-phosphate 3-epimerase</fullName>
        <ecNumber evidence="7 10">5.1.3.1</ecNumber>
    </recommendedName>
</protein>
<dbReference type="GO" id="GO:0004750">
    <property type="term" value="F:D-ribulose-phosphate 3-epimerase activity"/>
    <property type="evidence" value="ECO:0007669"/>
    <property type="project" value="UniProtKB-UniRule"/>
</dbReference>
<feature type="binding site" evidence="10 14">
    <location>
        <position position="24"/>
    </location>
    <ligand>
        <name>substrate</name>
    </ligand>
</feature>
<dbReference type="InterPro" id="IPR011060">
    <property type="entry name" value="RibuloseP-bd_barrel"/>
</dbReference>
<evidence type="ECO:0000256" key="10">
    <source>
        <dbReference type="HAMAP-Rule" id="MF_02227"/>
    </source>
</evidence>
<feature type="binding site" evidence="10 14">
    <location>
        <position position="85"/>
    </location>
    <ligand>
        <name>substrate</name>
    </ligand>
</feature>
<feature type="binding site" evidence="10 13">
    <location>
        <position position="52"/>
    </location>
    <ligand>
        <name>a divalent metal cation</name>
        <dbReference type="ChEBI" id="CHEBI:60240"/>
    </ligand>
</feature>
<evidence type="ECO:0000256" key="15">
    <source>
        <dbReference type="SAM" id="MobiDB-lite"/>
    </source>
</evidence>
<feature type="binding site" evidence="10">
    <location>
        <begin position="194"/>
        <end position="196"/>
    </location>
    <ligand>
        <name>substrate</name>
    </ligand>
</feature>
<evidence type="ECO:0000313" key="18">
    <source>
        <dbReference type="Proteomes" id="UP000325466"/>
    </source>
</evidence>
<gene>
    <name evidence="10 17" type="primary">rpe</name>
    <name evidence="17" type="ORF">OCS65_22395</name>
    <name evidence="16" type="ORF">RAJCM14343_2748</name>
</gene>
<dbReference type="PROSITE" id="PS01085">
    <property type="entry name" value="RIBUL_P_3_EPIMER_1"/>
    <property type="match status" value="1"/>
</dbReference>
<dbReference type="Proteomes" id="UP001163947">
    <property type="component" value="Chromosome"/>
</dbReference>
<reference evidence="17" key="3">
    <citation type="submission" date="2022-09" db="EMBL/GenBank/DDBJ databases">
        <title>The genome sequence of Rhodococcus aetherivorans N1.</title>
        <authorList>
            <person name="Jiang W."/>
        </authorList>
    </citation>
    <scope>NUCLEOTIDE SEQUENCE</scope>
    <source>
        <strain evidence="17">N1</strain>
    </source>
</reference>
<comment type="cofactor">
    <cofactor evidence="3">
        <name>Co(2+)</name>
        <dbReference type="ChEBI" id="CHEBI:48828"/>
    </cofactor>
</comment>
<evidence type="ECO:0000256" key="12">
    <source>
        <dbReference type="PIRSR" id="PIRSR001461-1"/>
    </source>
</evidence>
<comment type="caution">
    <text evidence="10">Lacks conserved residue(s) required for the propagation of feature annotation.</text>
</comment>
<dbReference type="NCBIfam" id="TIGR01163">
    <property type="entry name" value="rpe"/>
    <property type="match status" value="1"/>
</dbReference>
<proteinExistence type="inferred from homology"/>
<dbReference type="EMBL" id="BLAH01000086">
    <property type="protein sequence ID" value="GES37493.1"/>
    <property type="molecule type" value="Genomic_DNA"/>
</dbReference>
<keyword evidence="8 10" id="KW-0479">Metal-binding</keyword>
<reference evidence="16" key="2">
    <citation type="submission" date="2019-10" db="EMBL/GenBank/DDBJ databases">
        <title>Draft genome sequence of Rhodococcus aetherivorans JCM 14343.</title>
        <authorList>
            <person name="Inoue D."/>
            <person name="Nakazawa M."/>
            <person name="Yamamoto N."/>
            <person name="Sei K."/>
            <person name="Ike M."/>
        </authorList>
    </citation>
    <scope>NUCLEOTIDE SEQUENCE</scope>
    <source>
        <strain evidence="16">JCM 14343</strain>
    </source>
</reference>
<comment type="cofactor">
    <cofactor evidence="10 13">
        <name>a divalent metal cation</name>
        <dbReference type="ChEBI" id="CHEBI:60240"/>
    </cofactor>
    <text evidence="10 13">Binds 1 divalent metal cation per subunit.</text>
</comment>
<dbReference type="PIRSF" id="PIRSF001461">
    <property type="entry name" value="RPE"/>
    <property type="match status" value="1"/>
</dbReference>
<evidence type="ECO:0000256" key="4">
    <source>
        <dbReference type="ARBA" id="ARBA00001947"/>
    </source>
</evidence>
<feature type="binding site" evidence="10 13">
    <location>
        <position position="85"/>
    </location>
    <ligand>
        <name>a divalent metal cation</name>
        <dbReference type="ChEBI" id="CHEBI:60240"/>
    </ligand>
</feature>
<reference evidence="16 18" key="1">
    <citation type="journal article" date="2018" name="Biodegradation">
        <title>1,4-Dioxane degradation characteristics of Rhodococcus aetherivorans JCM 14343.</title>
        <authorList>
            <person name="Inoue D."/>
            <person name="Tsunoda T."/>
            <person name="Yamamoto N."/>
            <person name="Ike M."/>
            <person name="Sei K."/>
        </authorList>
    </citation>
    <scope>NUCLEOTIDE SEQUENCE [LARGE SCALE GENOMIC DNA]</scope>
    <source>
        <strain evidence="16 18">JCM 14343</strain>
    </source>
</reference>
<dbReference type="RefSeq" id="WP_006930272.1">
    <property type="nucleotide sequence ID" value="NZ_BAAAYP010000042.1"/>
</dbReference>
<dbReference type="PROSITE" id="PS01086">
    <property type="entry name" value="RIBUL_P_3_EPIMER_2"/>
    <property type="match status" value="1"/>
</dbReference>
<accession>N1LXS1</accession>
<keyword evidence="13" id="KW-0464">Manganese</keyword>
<dbReference type="GO" id="GO:0046872">
    <property type="term" value="F:metal ion binding"/>
    <property type="evidence" value="ECO:0007669"/>
    <property type="project" value="UniProtKB-UniRule"/>
</dbReference>
<dbReference type="GeneID" id="83623227"/>
<evidence type="ECO:0000313" key="19">
    <source>
        <dbReference type="Proteomes" id="UP001163947"/>
    </source>
</evidence>
<comment type="cofactor">
    <cofactor evidence="2">
        <name>Mn(2+)</name>
        <dbReference type="ChEBI" id="CHEBI:29035"/>
    </cofactor>
</comment>
<evidence type="ECO:0000313" key="17">
    <source>
        <dbReference type="EMBL" id="UYF93174.1"/>
    </source>
</evidence>
<feature type="active site" description="Proton acceptor" evidence="10 12">
    <location>
        <position position="54"/>
    </location>
</feature>
<dbReference type="Proteomes" id="UP000325466">
    <property type="component" value="Unassembled WGS sequence"/>
</dbReference>
<feature type="binding site" evidence="10 13">
    <location>
        <position position="54"/>
    </location>
    <ligand>
        <name>a divalent metal cation</name>
        <dbReference type="ChEBI" id="CHEBI:60240"/>
    </ligand>
</feature>
<evidence type="ECO:0000256" key="7">
    <source>
        <dbReference type="ARBA" id="ARBA00013188"/>
    </source>
</evidence>
<feature type="region of interest" description="Disordered" evidence="15">
    <location>
        <begin position="1"/>
        <end position="20"/>
    </location>
</feature>
<dbReference type="InterPro" id="IPR000056">
    <property type="entry name" value="Ribul_P_3_epim-like"/>
</dbReference>
<dbReference type="InterPro" id="IPR013785">
    <property type="entry name" value="Aldolase_TIM"/>
</dbReference>
<comment type="pathway">
    <text evidence="10">Carbohydrate degradation.</text>
</comment>
<feature type="active site" description="Proton donor" evidence="10 12">
    <location>
        <position position="194"/>
    </location>
</feature>
<dbReference type="FunFam" id="3.20.20.70:FF:000004">
    <property type="entry name" value="Ribulose-phosphate 3-epimerase"/>
    <property type="match status" value="1"/>
</dbReference>
<evidence type="ECO:0000256" key="5">
    <source>
        <dbReference type="ARBA" id="ARBA00001954"/>
    </source>
</evidence>
<keyword evidence="13" id="KW-0170">Cobalt</keyword>
<evidence type="ECO:0000256" key="1">
    <source>
        <dbReference type="ARBA" id="ARBA00001782"/>
    </source>
</evidence>
<dbReference type="GO" id="GO:0005737">
    <property type="term" value="C:cytoplasm"/>
    <property type="evidence" value="ECO:0007669"/>
    <property type="project" value="UniProtKB-ARBA"/>
</dbReference>
<comment type="function">
    <text evidence="10">Catalyzes the reversible epimerization of D-ribulose 5-phosphate to D-xylulose 5-phosphate.</text>
</comment>
<evidence type="ECO:0000256" key="2">
    <source>
        <dbReference type="ARBA" id="ARBA00001936"/>
    </source>
</evidence>
<feature type="binding site" evidence="10 14">
    <location>
        <begin position="161"/>
        <end position="164"/>
    </location>
    <ligand>
        <name>substrate</name>
    </ligand>
</feature>
<evidence type="ECO:0000256" key="13">
    <source>
        <dbReference type="PIRSR" id="PIRSR001461-2"/>
    </source>
</evidence>
<comment type="similarity">
    <text evidence="6 10 11">Belongs to the ribulose-phosphate 3-epimerase family.</text>
</comment>
<dbReference type="AlphaFoldDB" id="N1LXS1"/>
<accession>A0A5M3YB70</accession>
<comment type="cofactor">
    <cofactor evidence="4">
        <name>Zn(2+)</name>
        <dbReference type="ChEBI" id="CHEBI:29105"/>
    </cofactor>
</comment>
<evidence type="ECO:0000256" key="9">
    <source>
        <dbReference type="ARBA" id="ARBA00023235"/>
    </source>
</evidence>
<name>N1LXS1_9NOCA</name>
<dbReference type="EC" id="5.1.3.1" evidence="7 10"/>
<dbReference type="GO" id="GO:0006098">
    <property type="term" value="P:pentose-phosphate shunt"/>
    <property type="evidence" value="ECO:0007669"/>
    <property type="project" value="UniProtKB-UniRule"/>
</dbReference>
<keyword evidence="13" id="KW-0862">Zinc</keyword>
<dbReference type="Gene3D" id="3.20.20.70">
    <property type="entry name" value="Aldolase class I"/>
    <property type="match status" value="1"/>
</dbReference>